<accession>A0A846H5I8</accession>
<dbReference type="Proteomes" id="UP000031549">
    <property type="component" value="Unassembled WGS sequence"/>
</dbReference>
<dbReference type="EMBL" id="JTCM02000006">
    <property type="protein sequence ID" value="NEU71861.1"/>
    <property type="molecule type" value="Genomic_DNA"/>
</dbReference>
<dbReference type="AlphaFoldDB" id="A0A846H5I8"/>
<dbReference type="GO" id="GO:0003824">
    <property type="term" value="F:catalytic activity"/>
    <property type="evidence" value="ECO:0007669"/>
    <property type="project" value="InterPro"/>
</dbReference>
<organism evidence="2 3">
    <name type="scientific">Hassallia byssoidea VB512170</name>
    <dbReference type="NCBI Taxonomy" id="1304833"/>
    <lineage>
        <taxon>Bacteria</taxon>
        <taxon>Bacillati</taxon>
        <taxon>Cyanobacteriota</taxon>
        <taxon>Cyanophyceae</taxon>
        <taxon>Nostocales</taxon>
        <taxon>Tolypothrichaceae</taxon>
        <taxon>Hassallia</taxon>
    </lineage>
</organism>
<name>A0A846H5I8_9CYAN</name>
<proteinExistence type="predicted"/>
<gene>
    <name evidence="2" type="ORF">PI95_004550</name>
</gene>
<evidence type="ECO:0000313" key="2">
    <source>
        <dbReference type="EMBL" id="NEU71861.1"/>
    </source>
</evidence>
<sequence length="565" mass="64847">MKVQCQLQGTFHRIQLSGTDSIAVSLVDLIREVQAVATQNRRRSPQLLRQSFGLNFLPEPVLINLLQAQGVIRESEYQVPSLQLIHPIKSNLKSQVANTYRYQFTCPEATLILTPDDSQLPFWTANDSEKSGIYTVTLEQPNYPGLSDEFAQNIWQQAINSWQTLPENRKIHIALQSLDSNTFRLITSQLQIWISLPDLSLDLRAAITFLRLGGNDTSALSEPAKSLVQQYQSTYSLPIIQLPQKLSPDEIPPAQGLLIDKRRNRSILKTIISTARKFLLISSYIIEDESLTELICKKSQELSQGVWILTDLRNEIIDRIDAQVSDNVSLRTEYQRSHERNKACLKMLLDANIPIRSGAFHLKTYISEQYAYLGSCNLTGGSLDFNVEAGIISRNNSIHTQLINLFRQFWQQRSRDEIIPTLNSNGFHLRSIHRSSQEEYQTYPSLLTLSRYKKDLIEKLRNFRGQVQIYSRSFQPSPEIEQYLRLLDTRIFVDSQMRVKYSTFNIKQIDNLHAKITLLGDEVAYIGGINFNFSNSALSLNDLMYKTTNYREITQIRQNITSLYS</sequence>
<dbReference type="Pfam" id="PF13091">
    <property type="entry name" value="PLDc_2"/>
    <property type="match status" value="1"/>
</dbReference>
<evidence type="ECO:0000313" key="3">
    <source>
        <dbReference type="Proteomes" id="UP000031549"/>
    </source>
</evidence>
<dbReference type="CDD" id="cd00138">
    <property type="entry name" value="PLDc_SF"/>
    <property type="match status" value="1"/>
</dbReference>
<dbReference type="SUPFAM" id="SSF56024">
    <property type="entry name" value="Phospholipase D/nuclease"/>
    <property type="match status" value="1"/>
</dbReference>
<protein>
    <recommendedName>
        <fullName evidence="1">PLD phosphodiesterase domain-containing protein</fullName>
    </recommendedName>
</protein>
<dbReference type="GO" id="GO:0006793">
    <property type="term" value="P:phosphorus metabolic process"/>
    <property type="evidence" value="ECO:0007669"/>
    <property type="project" value="UniProtKB-ARBA"/>
</dbReference>
<dbReference type="RefSeq" id="WP_039743644.1">
    <property type="nucleotide sequence ID" value="NZ_JTCM02000006.1"/>
</dbReference>
<dbReference type="InterPro" id="IPR001736">
    <property type="entry name" value="PLipase_D/transphosphatidylase"/>
</dbReference>
<dbReference type="InterPro" id="IPR025202">
    <property type="entry name" value="PLD-like_dom"/>
</dbReference>
<reference evidence="2 3" key="1">
    <citation type="journal article" date="2015" name="Genome Announc.">
        <title>Draft Genome Sequence of Cyanobacterium Hassallia byssoidea Strain VB512170, Isolated from Monuments in India.</title>
        <authorList>
            <person name="Singh D."/>
            <person name="Chandrababunaidu M.M."/>
            <person name="Panda A."/>
            <person name="Sen D."/>
            <person name="Bhattacharyya S."/>
            <person name="Adhikary S.P."/>
            <person name="Tripathy S."/>
        </authorList>
    </citation>
    <scope>NUCLEOTIDE SEQUENCE [LARGE SCALE GENOMIC DNA]</scope>
    <source>
        <strain evidence="2 3">VB512170</strain>
    </source>
</reference>
<keyword evidence="3" id="KW-1185">Reference proteome</keyword>
<feature type="domain" description="PLD phosphodiesterase" evidence="1">
    <location>
        <begin position="508"/>
        <end position="535"/>
    </location>
</feature>
<dbReference type="PROSITE" id="PS50035">
    <property type="entry name" value="PLD"/>
    <property type="match status" value="1"/>
</dbReference>
<dbReference type="SMART" id="SM00155">
    <property type="entry name" value="PLDc"/>
    <property type="match status" value="2"/>
</dbReference>
<dbReference type="Gene3D" id="3.30.870.10">
    <property type="entry name" value="Endonuclease Chain A"/>
    <property type="match status" value="1"/>
</dbReference>
<evidence type="ECO:0000259" key="1">
    <source>
        <dbReference type="PROSITE" id="PS50035"/>
    </source>
</evidence>
<comment type="caution">
    <text evidence="2">The sequence shown here is derived from an EMBL/GenBank/DDBJ whole genome shotgun (WGS) entry which is preliminary data.</text>
</comment>